<dbReference type="AlphaFoldDB" id="A0A1G7NYV3"/>
<protein>
    <submittedName>
        <fullName evidence="2">Uncharacterized protein</fullName>
    </submittedName>
</protein>
<gene>
    <name evidence="2" type="ORF">SAMN05216218_109204</name>
</gene>
<dbReference type="Proteomes" id="UP000199076">
    <property type="component" value="Unassembled WGS sequence"/>
</dbReference>
<sequence>MKSFSQRVTEASRGDGRSPLTRLPTPAPARRHTTMRRNLFTLVAVTLLAVGASGVVAATLDAPSADTQSADALPANHTVDVINPGDVSDDAVDRAVETAWADDEVRSYSGSEAKAHPFTGGMKPTTGNLSTLVGTVGVGCLRNIFR</sequence>
<organism evidence="2 3">
    <name type="scientific">Halorientalis regularis</name>
    <dbReference type="NCBI Taxonomy" id="660518"/>
    <lineage>
        <taxon>Archaea</taxon>
        <taxon>Methanobacteriati</taxon>
        <taxon>Methanobacteriota</taxon>
        <taxon>Stenosarchaea group</taxon>
        <taxon>Halobacteria</taxon>
        <taxon>Halobacteriales</taxon>
        <taxon>Haloarculaceae</taxon>
        <taxon>Halorientalis</taxon>
    </lineage>
</organism>
<proteinExistence type="predicted"/>
<accession>A0A1G7NYV3</accession>
<evidence type="ECO:0000313" key="3">
    <source>
        <dbReference type="Proteomes" id="UP000199076"/>
    </source>
</evidence>
<name>A0A1G7NYV3_9EURY</name>
<keyword evidence="3" id="KW-1185">Reference proteome</keyword>
<dbReference type="EMBL" id="FNBK01000009">
    <property type="protein sequence ID" value="SDF79171.1"/>
    <property type="molecule type" value="Genomic_DNA"/>
</dbReference>
<reference evidence="3" key="1">
    <citation type="submission" date="2016-10" db="EMBL/GenBank/DDBJ databases">
        <authorList>
            <person name="Varghese N."/>
            <person name="Submissions S."/>
        </authorList>
    </citation>
    <scope>NUCLEOTIDE SEQUENCE [LARGE SCALE GENOMIC DNA]</scope>
    <source>
        <strain evidence="3">IBRC-M 10760</strain>
    </source>
</reference>
<feature type="region of interest" description="Disordered" evidence="1">
    <location>
        <begin position="1"/>
        <end position="32"/>
    </location>
</feature>
<evidence type="ECO:0000256" key="1">
    <source>
        <dbReference type="SAM" id="MobiDB-lite"/>
    </source>
</evidence>
<dbReference type="STRING" id="660518.SAMN05216218_109204"/>
<evidence type="ECO:0000313" key="2">
    <source>
        <dbReference type="EMBL" id="SDF79171.1"/>
    </source>
</evidence>